<evidence type="ECO:0000256" key="8">
    <source>
        <dbReference type="ARBA" id="ARBA00022777"/>
    </source>
</evidence>
<evidence type="ECO:0000313" key="16">
    <source>
        <dbReference type="Proteomes" id="UP000094741"/>
    </source>
</evidence>
<dbReference type="PROSITE" id="PS51103">
    <property type="entry name" value="PTS_EIIC_TYPE_1"/>
    <property type="match status" value="1"/>
</dbReference>
<sequence length="487" mass="52146">MKNVNVFGYLQKVGQALMVPIACLPAAAILMGVGYWVDPNSWGNDNAVAALLIKAGGAILKNIPLLFAVGIAFGMSKDRDGSAALSGLVCWLVVMALLDPASIAMIKGIDISEVPAAFAKSDNQFVAIVVGIVASVIYNRFSDTQLPKALSFFSGKRLVPILAAFAGIAIAGVFMEIWNGLFSGMTNFGTWMYEQGAIGSGLFGFFNRLLIPTGLHHAINPVFWYDVAGINDMPNFLGGAQSIAEGRAEIGVTGRYMAGFFPVLMFGLPAAGLAMYVTAKKENKSRVSSLMIAAAFASFFTGVSEPMEFAFMFAAPALYVLHSVFMGISMYIASSMGWISGFGFSAGLVDLVLQSHNPLATQWYMLIPLGLCFAVLYFVTFRWAILKFNIKTAGREDDSDELGSTTTPTDELELAKSYVAALGGKDNLTEINACITRLRLSVKDKTLVNDKKIKSLGSLGVVHVGDQNMQIIIGTQAESISLLMKTV</sequence>
<dbReference type="NCBIfam" id="TIGR00826">
    <property type="entry name" value="EIIB_glc"/>
    <property type="match status" value="1"/>
</dbReference>
<dbReference type="OrthoDB" id="7571469at2"/>
<dbReference type="CDD" id="cd00212">
    <property type="entry name" value="PTS_IIB_glc"/>
    <property type="match status" value="1"/>
</dbReference>
<dbReference type="InterPro" id="IPR013013">
    <property type="entry name" value="PTS_EIIC_1"/>
</dbReference>
<dbReference type="GO" id="GO:0019866">
    <property type="term" value="C:organelle inner membrane"/>
    <property type="evidence" value="ECO:0007669"/>
    <property type="project" value="InterPro"/>
</dbReference>
<comment type="caution">
    <text evidence="15">The sequence shown here is derived from an EMBL/GenBank/DDBJ whole genome shotgun (WGS) entry which is preliminary data.</text>
</comment>
<dbReference type="Pfam" id="PF00367">
    <property type="entry name" value="PTS_EIIB"/>
    <property type="match status" value="1"/>
</dbReference>
<reference evidence="15 16" key="1">
    <citation type="journal article" date="2012" name="Science">
        <title>Ecological populations of bacteria act as socially cohesive units of antibiotic production and resistance.</title>
        <authorList>
            <person name="Cordero O.X."/>
            <person name="Wildschutte H."/>
            <person name="Kirkup B."/>
            <person name="Proehl S."/>
            <person name="Ngo L."/>
            <person name="Hussain F."/>
            <person name="Le Roux F."/>
            <person name="Mincer T."/>
            <person name="Polz M.F."/>
        </authorList>
    </citation>
    <scope>NUCLEOTIDE SEQUENCE [LARGE SCALE GENOMIC DNA]</scope>
    <source>
        <strain evidence="15 16">ZF-129</strain>
    </source>
</reference>
<dbReference type="GO" id="GO:0008982">
    <property type="term" value="F:protein-N(PI)-phosphohistidine-sugar phosphotransferase activity"/>
    <property type="evidence" value="ECO:0007669"/>
    <property type="project" value="InterPro"/>
</dbReference>
<evidence type="ECO:0000256" key="4">
    <source>
        <dbReference type="ARBA" id="ARBA00022597"/>
    </source>
</evidence>
<dbReference type="InterPro" id="IPR050429">
    <property type="entry name" value="PTS_Glucose_EIICBA"/>
</dbReference>
<dbReference type="AlphaFoldDB" id="A0A1E5BHB4"/>
<feature type="domain" description="PTS EIIC type-1" evidence="14">
    <location>
        <begin position="4"/>
        <end position="397"/>
    </location>
</feature>
<dbReference type="PANTHER" id="PTHR30009">
    <property type="entry name" value="CYTOCHROME C-TYPE SYNTHESIS PROTEIN AND PTS TRANSMEMBRANE COMPONENT"/>
    <property type="match status" value="1"/>
</dbReference>
<dbReference type="GO" id="GO:0015572">
    <property type="term" value="F:N-acetylglucosamine transmembrane transporter activity"/>
    <property type="evidence" value="ECO:0007669"/>
    <property type="project" value="InterPro"/>
</dbReference>
<organism evidence="15 16">
    <name type="scientific">Vibrio genomosp. F10 str. ZF-129</name>
    <dbReference type="NCBI Taxonomy" id="1187848"/>
    <lineage>
        <taxon>Bacteria</taxon>
        <taxon>Pseudomonadati</taxon>
        <taxon>Pseudomonadota</taxon>
        <taxon>Gammaproteobacteria</taxon>
        <taxon>Vibrionales</taxon>
        <taxon>Vibrionaceae</taxon>
        <taxon>Vibrio</taxon>
    </lineage>
</organism>
<dbReference type="Proteomes" id="UP000094741">
    <property type="component" value="Unassembled WGS sequence"/>
</dbReference>
<gene>
    <name evidence="15" type="ORF">A1QO_05415</name>
</gene>
<dbReference type="GO" id="GO:0090563">
    <property type="term" value="F:protein-phosphocysteine-sugar phosphotransferase activity"/>
    <property type="evidence" value="ECO:0007669"/>
    <property type="project" value="TreeGrafter"/>
</dbReference>
<evidence type="ECO:0000256" key="9">
    <source>
        <dbReference type="ARBA" id="ARBA00022989"/>
    </source>
</evidence>
<keyword evidence="7 12" id="KW-0812">Transmembrane</keyword>
<proteinExistence type="predicted"/>
<evidence type="ECO:0000256" key="2">
    <source>
        <dbReference type="ARBA" id="ARBA00022448"/>
    </source>
</evidence>
<evidence type="ECO:0000259" key="13">
    <source>
        <dbReference type="PROSITE" id="PS51098"/>
    </source>
</evidence>
<evidence type="ECO:0000313" key="15">
    <source>
        <dbReference type="EMBL" id="OEE36150.1"/>
    </source>
</evidence>
<dbReference type="InterPro" id="IPR010974">
    <property type="entry name" value="PTS_IIBC_nag"/>
</dbReference>
<evidence type="ECO:0000256" key="11">
    <source>
        <dbReference type="PROSITE-ProRule" id="PRU00421"/>
    </source>
</evidence>
<feature type="transmembrane region" description="Helical" evidence="12">
    <location>
        <begin position="365"/>
        <end position="385"/>
    </location>
</feature>
<dbReference type="EMBL" id="AJYQ02000057">
    <property type="protein sequence ID" value="OEE36150.1"/>
    <property type="molecule type" value="Genomic_DNA"/>
</dbReference>
<protein>
    <submittedName>
        <fullName evidence="15">PTS glucose transporter subunit IIBC</fullName>
    </submittedName>
</protein>
<dbReference type="PROSITE" id="PS01035">
    <property type="entry name" value="PTS_EIIB_TYPE_1_CYS"/>
    <property type="match status" value="1"/>
</dbReference>
<dbReference type="GO" id="GO:0016301">
    <property type="term" value="F:kinase activity"/>
    <property type="evidence" value="ECO:0007669"/>
    <property type="project" value="UniProtKB-KW"/>
</dbReference>
<dbReference type="GO" id="GO:0009401">
    <property type="term" value="P:phosphoenolpyruvate-dependent sugar phosphotransferase system"/>
    <property type="evidence" value="ECO:0007669"/>
    <property type="project" value="UniProtKB-KW"/>
</dbReference>
<evidence type="ECO:0000256" key="5">
    <source>
        <dbReference type="ARBA" id="ARBA00022679"/>
    </source>
</evidence>
<keyword evidence="6" id="KW-0598">Phosphotransferase system</keyword>
<keyword evidence="10 12" id="KW-0472">Membrane</keyword>
<feature type="transmembrane region" description="Helical" evidence="12">
    <location>
        <begin position="286"/>
        <end position="303"/>
    </location>
</feature>
<dbReference type="eggNOG" id="COG1263">
    <property type="taxonomic scope" value="Bacteria"/>
</dbReference>
<dbReference type="InterPro" id="IPR036878">
    <property type="entry name" value="Glu_permease_IIB"/>
</dbReference>
<feature type="transmembrane region" description="Helical" evidence="12">
    <location>
        <begin position="125"/>
        <end position="141"/>
    </location>
</feature>
<keyword evidence="5" id="KW-0808">Transferase</keyword>
<feature type="transmembrane region" description="Helical" evidence="12">
    <location>
        <begin position="161"/>
        <end position="182"/>
    </location>
</feature>
<evidence type="ECO:0000256" key="7">
    <source>
        <dbReference type="ARBA" id="ARBA00022692"/>
    </source>
</evidence>
<keyword evidence="9 12" id="KW-1133">Transmembrane helix</keyword>
<dbReference type="InterPro" id="IPR003352">
    <property type="entry name" value="PTS_EIIC"/>
</dbReference>
<dbReference type="SUPFAM" id="SSF55604">
    <property type="entry name" value="Glucose permease domain IIB"/>
    <property type="match status" value="1"/>
</dbReference>
<evidence type="ECO:0000256" key="6">
    <source>
        <dbReference type="ARBA" id="ARBA00022683"/>
    </source>
</evidence>
<dbReference type="FunFam" id="3.30.1360.60:FF:000001">
    <property type="entry name" value="PTS system glucose-specific IIBC component PtsG"/>
    <property type="match status" value="1"/>
</dbReference>
<dbReference type="PANTHER" id="PTHR30009:SF4">
    <property type="entry name" value="PTS SYSTEM N-ACETYLGLUCOSAMINE-SPECIFIC EIICBA COMPONENT"/>
    <property type="match status" value="1"/>
</dbReference>
<dbReference type="InterPro" id="IPR001996">
    <property type="entry name" value="PTS_IIB_1"/>
</dbReference>
<feature type="transmembrane region" description="Helical" evidence="12">
    <location>
        <begin position="85"/>
        <end position="105"/>
    </location>
</feature>
<keyword evidence="3" id="KW-1003">Cell membrane</keyword>
<accession>A0A1E5BHB4</accession>
<keyword evidence="8" id="KW-0418">Kinase</keyword>
<feature type="active site" description="Phosphocysteine intermediate; for EIIB activity" evidence="11">
    <location>
        <position position="434"/>
    </location>
</feature>
<evidence type="ECO:0000259" key="14">
    <source>
        <dbReference type="PROSITE" id="PS51103"/>
    </source>
</evidence>
<dbReference type="PROSITE" id="PS51098">
    <property type="entry name" value="PTS_EIIB_TYPE_1"/>
    <property type="match status" value="1"/>
</dbReference>
<dbReference type="NCBIfam" id="TIGR01998">
    <property type="entry name" value="PTS-II-BC-nag"/>
    <property type="match status" value="1"/>
</dbReference>
<evidence type="ECO:0000256" key="12">
    <source>
        <dbReference type="SAM" id="Phobius"/>
    </source>
</evidence>
<dbReference type="RefSeq" id="WP_017037301.1">
    <property type="nucleotide sequence ID" value="NZ_AJYQ02000057.1"/>
</dbReference>
<dbReference type="InterPro" id="IPR018113">
    <property type="entry name" value="PTrfase_EIIB_Cys"/>
</dbReference>
<comment type="subcellular location">
    <subcellularLocation>
        <location evidence="1">Cell membrane</location>
        <topology evidence="1">Multi-pass membrane protein</topology>
    </subcellularLocation>
</comment>
<dbReference type="GO" id="GO:0015764">
    <property type="term" value="P:N-acetylglucosamine transport"/>
    <property type="evidence" value="ECO:0007669"/>
    <property type="project" value="TreeGrafter"/>
</dbReference>
<feature type="domain" description="PTS EIIB type-1" evidence="13">
    <location>
        <begin position="412"/>
        <end position="487"/>
    </location>
</feature>
<dbReference type="eggNOG" id="COG1264">
    <property type="taxonomic scope" value="Bacteria"/>
</dbReference>
<dbReference type="GO" id="GO:0005886">
    <property type="term" value="C:plasma membrane"/>
    <property type="evidence" value="ECO:0007669"/>
    <property type="project" value="UniProtKB-SubCell"/>
</dbReference>
<feature type="transmembrane region" description="Helical" evidence="12">
    <location>
        <begin position="256"/>
        <end position="279"/>
    </location>
</feature>
<evidence type="ECO:0000256" key="10">
    <source>
        <dbReference type="ARBA" id="ARBA00023136"/>
    </source>
</evidence>
<keyword evidence="4 15" id="KW-0762">Sugar transport</keyword>
<dbReference type="Gene3D" id="3.30.1360.60">
    <property type="entry name" value="Glucose permease domain IIB"/>
    <property type="match status" value="1"/>
</dbReference>
<evidence type="ECO:0000256" key="3">
    <source>
        <dbReference type="ARBA" id="ARBA00022475"/>
    </source>
</evidence>
<evidence type="ECO:0000256" key="1">
    <source>
        <dbReference type="ARBA" id="ARBA00004651"/>
    </source>
</evidence>
<feature type="transmembrane region" description="Helical" evidence="12">
    <location>
        <begin position="16"/>
        <end position="37"/>
    </location>
</feature>
<dbReference type="Pfam" id="PF02378">
    <property type="entry name" value="PTS_EIIC"/>
    <property type="match status" value="1"/>
</dbReference>
<feature type="transmembrane region" description="Helical" evidence="12">
    <location>
        <begin position="49"/>
        <end position="73"/>
    </location>
</feature>
<dbReference type="STRING" id="1187848.A1QO_05415"/>
<keyword evidence="2" id="KW-0813">Transport</keyword>
<name>A0A1E5BHB4_9VIBR</name>